<dbReference type="Gene3D" id="3.40.50.720">
    <property type="entry name" value="NAD(P)-binding Rossmann-like Domain"/>
    <property type="match status" value="1"/>
</dbReference>
<sequence>MRILITGGAGFIGSHTADRLLSLGHRIRILDNLQPAVHPLGKPDYLDERIDFLQGDVRNRDILLHALNDIDVVYHFAAYQDYLPDFSTFFSVNTVSTALLYELIVEQRLPIQKIIVAASQAVMGEGRYHCPKCAPHADRFLYPTIRLETQLSQGKWDHECPACGSSLQWLPSDETVIHPCNPYAISKHAEEAIAVHLGARYGIPSVVMRYSIVQGPRQSIFNAYSGAMRIFALSLYNRRPPCIFEDGNQVRDFVNIEDVVDANVLVLEKDDADGKVFNVGGNTPWTINAFYDTMQNITGIEIEPIRDGHYRYGDTRHIVSDTKRLQSLGWTPKRTVPYSIERYWEELLRKEGHRRILESAEADMKRLNVIRKARRSP</sequence>
<gene>
    <name evidence="3" type="ORF">ENS29_01470</name>
</gene>
<dbReference type="InterPro" id="IPR036291">
    <property type="entry name" value="NAD(P)-bd_dom_sf"/>
</dbReference>
<feature type="domain" description="NAD-dependent epimerase/dehydratase" evidence="2">
    <location>
        <begin position="3"/>
        <end position="128"/>
    </location>
</feature>
<dbReference type="Pfam" id="PF01370">
    <property type="entry name" value="Epimerase"/>
    <property type="match status" value="2"/>
</dbReference>
<dbReference type="PANTHER" id="PTHR43000">
    <property type="entry name" value="DTDP-D-GLUCOSE 4,6-DEHYDRATASE-RELATED"/>
    <property type="match status" value="1"/>
</dbReference>
<comment type="similarity">
    <text evidence="1">Belongs to the NAD(P)-dependent epimerase/dehydratase family.</text>
</comment>
<reference evidence="3" key="1">
    <citation type="journal article" date="2020" name="mSystems">
        <title>Genome- and Community-Level Interaction Insights into Carbon Utilization and Element Cycling Functions of Hydrothermarchaeota in Hydrothermal Sediment.</title>
        <authorList>
            <person name="Zhou Z."/>
            <person name="Liu Y."/>
            <person name="Xu W."/>
            <person name="Pan J."/>
            <person name="Luo Z.H."/>
            <person name="Li M."/>
        </authorList>
    </citation>
    <scope>NUCLEOTIDE SEQUENCE [LARGE SCALE GENOMIC DNA]</scope>
    <source>
        <strain evidence="3">SpSt-477</strain>
    </source>
</reference>
<evidence type="ECO:0000313" key="3">
    <source>
        <dbReference type="EMBL" id="HGU31508.1"/>
    </source>
</evidence>
<name>A0A7C4RMW5_9BACT</name>
<dbReference type="InterPro" id="IPR001509">
    <property type="entry name" value="Epimerase_deHydtase"/>
</dbReference>
<proteinExistence type="inferred from homology"/>
<dbReference type="EMBL" id="DSUH01000032">
    <property type="protein sequence ID" value="HGU31508.1"/>
    <property type="molecule type" value="Genomic_DNA"/>
</dbReference>
<feature type="domain" description="NAD-dependent epimerase/dehydratase" evidence="2">
    <location>
        <begin position="173"/>
        <end position="280"/>
    </location>
</feature>
<dbReference type="AlphaFoldDB" id="A0A7C4RMW5"/>
<evidence type="ECO:0000259" key="2">
    <source>
        <dbReference type="Pfam" id="PF01370"/>
    </source>
</evidence>
<evidence type="ECO:0000256" key="1">
    <source>
        <dbReference type="ARBA" id="ARBA00007637"/>
    </source>
</evidence>
<protein>
    <submittedName>
        <fullName evidence="3">NAD-dependent epimerase/dehydratase family protein</fullName>
    </submittedName>
</protein>
<organism evidence="3">
    <name type="scientific">Desulfatirhabdium butyrativorans</name>
    <dbReference type="NCBI Taxonomy" id="340467"/>
    <lineage>
        <taxon>Bacteria</taxon>
        <taxon>Pseudomonadati</taxon>
        <taxon>Thermodesulfobacteriota</taxon>
        <taxon>Desulfobacteria</taxon>
        <taxon>Desulfobacterales</taxon>
        <taxon>Desulfatirhabdiaceae</taxon>
        <taxon>Desulfatirhabdium</taxon>
    </lineage>
</organism>
<accession>A0A7C4RMW5</accession>
<dbReference type="SUPFAM" id="SSF51735">
    <property type="entry name" value="NAD(P)-binding Rossmann-fold domains"/>
    <property type="match status" value="1"/>
</dbReference>
<comment type="caution">
    <text evidence="3">The sequence shown here is derived from an EMBL/GenBank/DDBJ whole genome shotgun (WGS) entry which is preliminary data.</text>
</comment>